<dbReference type="HOGENOM" id="CLU_702480_0_0_1"/>
<protein>
    <submittedName>
        <fullName evidence="3">Putative c2 domain containing protein</fullName>
    </submittedName>
</protein>
<dbReference type="EMBL" id="JNVN01000465">
    <property type="protein sequence ID" value="KHJ35241.1"/>
    <property type="molecule type" value="Genomic_DNA"/>
</dbReference>
<comment type="caution">
    <text evidence="3">The sequence shown here is derived from an EMBL/GenBank/DDBJ whole genome shotgun (WGS) entry which is preliminary data.</text>
</comment>
<dbReference type="Pfam" id="PF00168">
    <property type="entry name" value="C2"/>
    <property type="match status" value="1"/>
</dbReference>
<name>A0A0B1PEB2_UNCNE</name>
<evidence type="ECO:0000313" key="3">
    <source>
        <dbReference type="EMBL" id="KHJ35241.1"/>
    </source>
</evidence>
<feature type="region of interest" description="Disordered" evidence="1">
    <location>
        <begin position="359"/>
        <end position="393"/>
    </location>
</feature>
<proteinExistence type="predicted"/>
<dbReference type="InterPro" id="IPR052981">
    <property type="entry name" value="Ingression_C2_domain"/>
</dbReference>
<dbReference type="AlphaFoldDB" id="A0A0B1PEB2"/>
<dbReference type="SUPFAM" id="SSF49562">
    <property type="entry name" value="C2 domain (Calcium/lipid-binding domain, CaLB)"/>
    <property type="match status" value="1"/>
</dbReference>
<gene>
    <name evidence="3" type="ORF">EV44_g6092</name>
</gene>
<dbReference type="PANTHER" id="PTHR47052">
    <property type="entry name" value="CONSERVED SERINE PROLINE-RICH PROTEIN (AFU_ORTHOLOGUE AFUA_2G01790)"/>
    <property type="match status" value="1"/>
</dbReference>
<feature type="domain" description="C2" evidence="2">
    <location>
        <begin position="1"/>
        <end position="84"/>
    </location>
</feature>
<dbReference type="InterPro" id="IPR035892">
    <property type="entry name" value="C2_domain_sf"/>
</dbReference>
<accession>A0A0B1PEB2</accession>
<organism evidence="3 4">
    <name type="scientific">Uncinula necator</name>
    <name type="common">Grape powdery mildew</name>
    <dbReference type="NCBI Taxonomy" id="52586"/>
    <lineage>
        <taxon>Eukaryota</taxon>
        <taxon>Fungi</taxon>
        <taxon>Dikarya</taxon>
        <taxon>Ascomycota</taxon>
        <taxon>Pezizomycotina</taxon>
        <taxon>Leotiomycetes</taxon>
        <taxon>Erysiphales</taxon>
        <taxon>Erysiphaceae</taxon>
        <taxon>Erysiphe</taxon>
    </lineage>
</organism>
<dbReference type="InterPro" id="IPR000008">
    <property type="entry name" value="C2_dom"/>
</dbReference>
<evidence type="ECO:0000256" key="1">
    <source>
        <dbReference type="SAM" id="MobiDB-lite"/>
    </source>
</evidence>
<dbReference type="STRING" id="52586.A0A0B1PEB2"/>
<dbReference type="PANTHER" id="PTHR47052:SF3">
    <property type="entry name" value="INGRESSION PROTEIN 1"/>
    <property type="match status" value="1"/>
</dbReference>
<dbReference type="Proteomes" id="UP000030854">
    <property type="component" value="Unassembled WGS sequence"/>
</dbReference>
<reference evidence="3 4" key="1">
    <citation type="journal article" date="2014" name="BMC Genomics">
        <title>Adaptive genomic structural variation in the grape powdery mildew pathogen, Erysiphe necator.</title>
        <authorList>
            <person name="Jones L."/>
            <person name="Riaz S."/>
            <person name="Morales-Cruz A."/>
            <person name="Amrine K.C."/>
            <person name="McGuire B."/>
            <person name="Gubler W.D."/>
            <person name="Walker M.A."/>
            <person name="Cantu D."/>
        </authorList>
    </citation>
    <scope>NUCLEOTIDE SEQUENCE [LARGE SCALE GENOMIC DNA]</scope>
    <source>
        <strain evidence="4">c</strain>
    </source>
</reference>
<feature type="compositionally biased region" description="Polar residues" evidence="1">
    <location>
        <begin position="299"/>
        <end position="321"/>
    </location>
</feature>
<feature type="region of interest" description="Disordered" evidence="1">
    <location>
        <begin position="270"/>
        <end position="321"/>
    </location>
</feature>
<sequence length="393" mass="44288">MGKQNPYCAARLGKEAKKTVTDHRGGQTPKWDQELRYKVHDSPDYYHLKVSVFNDDKKTNLIGETKIDLRDIIFLRGGQNDSWHNLLCKGKYAGEIRAKITYCDIHPIRENPGKPDMITKTSVFTNIIHSSASLQSLKTPDRLSKFHSTCALSPSDDIKYLPYQRKLNKNEIDVADEIGNSQIYAGFWSSSKSIQDNNWAADEVADENCAEVDKNVPSSLSQHAAGQYELLGNRPKQTEQLGEIKHCEQQKSHNFNADFPYKFPLAEELGALPDQGNSPPPPSIHRCRKTKNILPPTQFPTSNPSLASIQSPTSHSHRYSQIPQDPHLISSLAHGASNPLRKNDQYPFREIFNAKQHQENYQCSPSGGYQELPAQGYQSSPRHHKGNCHSSFL</sequence>
<keyword evidence="4" id="KW-1185">Reference proteome</keyword>
<evidence type="ECO:0000313" key="4">
    <source>
        <dbReference type="Proteomes" id="UP000030854"/>
    </source>
</evidence>
<dbReference type="Gene3D" id="2.60.40.150">
    <property type="entry name" value="C2 domain"/>
    <property type="match status" value="1"/>
</dbReference>
<evidence type="ECO:0000259" key="2">
    <source>
        <dbReference type="PROSITE" id="PS50004"/>
    </source>
</evidence>
<dbReference type="PROSITE" id="PS50004">
    <property type="entry name" value="C2"/>
    <property type="match status" value="1"/>
</dbReference>